<dbReference type="Proteomes" id="UP000792457">
    <property type="component" value="Unassembled WGS sequence"/>
</dbReference>
<dbReference type="GO" id="GO:0000956">
    <property type="term" value="P:nuclear-transcribed mRNA catabolic process"/>
    <property type="evidence" value="ECO:0007669"/>
    <property type="project" value="TreeGrafter"/>
</dbReference>
<comment type="cofactor">
    <cofactor evidence="2">
        <name>a divalent metal cation</name>
        <dbReference type="ChEBI" id="CHEBI:60240"/>
    </cofactor>
</comment>
<organism evidence="5 6">
    <name type="scientific">Ladona fulva</name>
    <name type="common">Scarce chaser dragonfly</name>
    <name type="synonym">Libellula fulva</name>
    <dbReference type="NCBI Taxonomy" id="123851"/>
    <lineage>
        <taxon>Eukaryota</taxon>
        <taxon>Metazoa</taxon>
        <taxon>Ecdysozoa</taxon>
        <taxon>Arthropoda</taxon>
        <taxon>Hexapoda</taxon>
        <taxon>Insecta</taxon>
        <taxon>Pterygota</taxon>
        <taxon>Palaeoptera</taxon>
        <taxon>Odonata</taxon>
        <taxon>Epiprocta</taxon>
        <taxon>Anisoptera</taxon>
        <taxon>Libelluloidea</taxon>
        <taxon>Libellulidae</taxon>
        <taxon>Ladona</taxon>
    </lineage>
</organism>
<reference evidence="5" key="1">
    <citation type="submission" date="2013-04" db="EMBL/GenBank/DDBJ databases">
        <authorList>
            <person name="Qu J."/>
            <person name="Murali S.C."/>
            <person name="Bandaranaike D."/>
            <person name="Bellair M."/>
            <person name="Blankenburg K."/>
            <person name="Chao H."/>
            <person name="Dinh H."/>
            <person name="Doddapaneni H."/>
            <person name="Downs B."/>
            <person name="Dugan-Rocha S."/>
            <person name="Elkadiri S."/>
            <person name="Gnanaolivu R.D."/>
            <person name="Hernandez B."/>
            <person name="Javaid M."/>
            <person name="Jayaseelan J.C."/>
            <person name="Lee S."/>
            <person name="Li M."/>
            <person name="Ming W."/>
            <person name="Munidasa M."/>
            <person name="Muniz J."/>
            <person name="Nguyen L."/>
            <person name="Ongeri F."/>
            <person name="Osuji N."/>
            <person name="Pu L.-L."/>
            <person name="Puazo M."/>
            <person name="Qu C."/>
            <person name="Quiroz J."/>
            <person name="Raj R."/>
            <person name="Weissenberger G."/>
            <person name="Xin Y."/>
            <person name="Zou X."/>
            <person name="Han Y."/>
            <person name="Richards S."/>
            <person name="Worley K."/>
            <person name="Muzny D."/>
            <person name="Gibbs R."/>
        </authorList>
    </citation>
    <scope>NUCLEOTIDE SEQUENCE</scope>
    <source>
        <strain evidence="5">Sampled in the wild</strain>
    </source>
</reference>
<evidence type="ECO:0000256" key="3">
    <source>
        <dbReference type="SAM" id="MobiDB-lite"/>
    </source>
</evidence>
<dbReference type="InterPro" id="IPR013961">
    <property type="entry name" value="RAI1"/>
</dbReference>
<keyword evidence="2" id="KW-0694">RNA-binding</keyword>
<dbReference type="OrthoDB" id="5853397at2759"/>
<dbReference type="AlphaFoldDB" id="A0A8K0NYN3"/>
<comment type="similarity">
    <text evidence="1 2">Belongs to the DXO/Dom3Z family.</text>
</comment>
<dbReference type="PANTHER" id="PTHR12395">
    <property type="entry name" value="DOM-3 RELATED"/>
    <property type="match status" value="1"/>
</dbReference>
<evidence type="ECO:0000256" key="2">
    <source>
        <dbReference type="RuleBase" id="RU367113"/>
    </source>
</evidence>
<comment type="subcellular location">
    <subcellularLocation>
        <location evidence="2">Nucleus</location>
    </subcellularLocation>
</comment>
<comment type="caution">
    <text evidence="5">The sequence shown here is derived from an EMBL/GenBank/DDBJ whole genome shotgun (WGS) entry which is preliminary data.</text>
</comment>
<keyword evidence="2" id="KW-0479">Metal-binding</keyword>
<keyword evidence="6" id="KW-1185">Reference proteome</keyword>
<reference evidence="5" key="2">
    <citation type="submission" date="2017-10" db="EMBL/GenBank/DDBJ databases">
        <title>Ladona fulva Genome sequencing and assembly.</title>
        <authorList>
            <person name="Murali S."/>
            <person name="Richards S."/>
            <person name="Bandaranaike D."/>
            <person name="Bellair M."/>
            <person name="Blankenburg K."/>
            <person name="Chao H."/>
            <person name="Dinh H."/>
            <person name="Doddapaneni H."/>
            <person name="Dugan-Rocha S."/>
            <person name="Elkadiri S."/>
            <person name="Gnanaolivu R."/>
            <person name="Hernandez B."/>
            <person name="Skinner E."/>
            <person name="Javaid M."/>
            <person name="Lee S."/>
            <person name="Li M."/>
            <person name="Ming W."/>
            <person name="Munidasa M."/>
            <person name="Muniz J."/>
            <person name="Nguyen L."/>
            <person name="Hughes D."/>
            <person name="Osuji N."/>
            <person name="Pu L.-L."/>
            <person name="Puazo M."/>
            <person name="Qu C."/>
            <person name="Quiroz J."/>
            <person name="Raj R."/>
            <person name="Weissenberger G."/>
            <person name="Xin Y."/>
            <person name="Zou X."/>
            <person name="Han Y."/>
            <person name="Worley K."/>
            <person name="Muzny D."/>
            <person name="Gibbs R."/>
        </authorList>
    </citation>
    <scope>NUCLEOTIDE SEQUENCE</scope>
    <source>
        <strain evidence="5">Sampled in the wild</strain>
    </source>
</reference>
<keyword evidence="2" id="KW-0547">Nucleotide-binding</keyword>
<keyword evidence="2" id="KW-0539">Nucleus</keyword>
<evidence type="ECO:0000259" key="4">
    <source>
        <dbReference type="Pfam" id="PF08652"/>
    </source>
</evidence>
<keyword evidence="2" id="KW-0378">Hydrolase</keyword>
<dbReference type="GO" id="GO:0034353">
    <property type="term" value="F:mRNA 5'-diphosphatase activity"/>
    <property type="evidence" value="ECO:0007669"/>
    <property type="project" value="TreeGrafter"/>
</dbReference>
<dbReference type="GO" id="GO:0004518">
    <property type="term" value="F:nuclease activity"/>
    <property type="evidence" value="ECO:0007669"/>
    <property type="project" value="UniProtKB-KW"/>
</dbReference>
<gene>
    <name evidence="5" type="ORF">J437_LFUL009915</name>
</gene>
<evidence type="ECO:0000256" key="1">
    <source>
        <dbReference type="ARBA" id="ARBA00006562"/>
    </source>
</evidence>
<dbReference type="GO" id="GO:0046872">
    <property type="term" value="F:metal ion binding"/>
    <property type="evidence" value="ECO:0007669"/>
    <property type="project" value="UniProtKB-KW"/>
</dbReference>
<dbReference type="EMBL" id="KZ308275">
    <property type="protein sequence ID" value="KAG8226338.1"/>
    <property type="molecule type" value="Genomic_DNA"/>
</dbReference>
<dbReference type="GO" id="GO:0005829">
    <property type="term" value="C:cytosol"/>
    <property type="evidence" value="ECO:0007669"/>
    <property type="project" value="TreeGrafter"/>
</dbReference>
<proteinExistence type="inferred from homology"/>
<evidence type="ECO:0000313" key="6">
    <source>
        <dbReference type="Proteomes" id="UP000792457"/>
    </source>
</evidence>
<feature type="region of interest" description="Disordered" evidence="3">
    <location>
        <begin position="224"/>
        <end position="249"/>
    </location>
</feature>
<dbReference type="InterPro" id="IPR039039">
    <property type="entry name" value="RAI1-like_fam"/>
</dbReference>
<keyword evidence="2" id="KW-0540">Nuclease</keyword>
<protein>
    <recommendedName>
        <fullName evidence="2">Decapping nuclease</fullName>
        <ecNumber evidence="2">3.6.1.-</ecNumber>
    </recommendedName>
</protein>
<comment type="function">
    <text evidence="2">Decapping enzyme for NAD-capped RNAs: specifically hydrolyzes the nicotinamide adenine dinucleotide (NAD) cap from a subset of RNAs by removing the entire NAD moiety from the 5'-end of an NAD-capped RNA.</text>
</comment>
<dbReference type="Pfam" id="PF08652">
    <property type="entry name" value="RAI1"/>
    <property type="match status" value="1"/>
</dbReference>
<evidence type="ECO:0000313" key="5">
    <source>
        <dbReference type="EMBL" id="KAG8226338.1"/>
    </source>
</evidence>
<dbReference type="EC" id="3.6.1.-" evidence="2"/>
<feature type="domain" description="RAI1-like" evidence="4">
    <location>
        <begin position="9"/>
        <end position="216"/>
    </location>
</feature>
<sequence>MSKIILLIYVFEQYMVSDHPKHSPDVSLPTDQNEEFSCVFRTRLGHHYLLYGAEMDGLKIDDKLTNTEEPINDAGKLKDLLEKGLAKFVELKSSADASINKREWSKICRFKSLRWWVQCYMGGIQEVVCGYRGEDGIIRSLQTFRVETLPQLGQGHWNPDVCLDYCSRFLDLVTNHVSNGPDEVIWSFIWNPQHPDNIEIGQVNKDSQYSFLHRWFTDEFKKNAKRKSDTSPSSLRESSDKSKAKVKIG</sequence>
<accession>A0A8K0NYN3</accession>
<dbReference type="GO" id="GO:0110155">
    <property type="term" value="P:NAD-cap decapping"/>
    <property type="evidence" value="ECO:0007669"/>
    <property type="project" value="TreeGrafter"/>
</dbReference>
<dbReference type="GO" id="GO:0005634">
    <property type="term" value="C:nucleus"/>
    <property type="evidence" value="ECO:0007669"/>
    <property type="project" value="UniProtKB-SubCell"/>
</dbReference>
<dbReference type="GO" id="GO:0000166">
    <property type="term" value="F:nucleotide binding"/>
    <property type="evidence" value="ECO:0007669"/>
    <property type="project" value="UniProtKB-KW"/>
</dbReference>
<dbReference type="PANTHER" id="PTHR12395:SF9">
    <property type="entry name" value="DECAPPING AND EXORIBONUCLEASE PROTEIN"/>
    <property type="match status" value="1"/>
</dbReference>
<name>A0A8K0NYN3_LADFU</name>
<dbReference type="GO" id="GO:0003723">
    <property type="term" value="F:RNA binding"/>
    <property type="evidence" value="ECO:0007669"/>
    <property type="project" value="UniProtKB-KW"/>
</dbReference>